<protein>
    <submittedName>
        <fullName evidence="2">Uncharacterized protein</fullName>
    </submittedName>
</protein>
<proteinExistence type="predicted"/>
<evidence type="ECO:0000256" key="1">
    <source>
        <dbReference type="SAM" id="MobiDB-lite"/>
    </source>
</evidence>
<dbReference type="AlphaFoldDB" id="A0ABD1XGD4"/>
<sequence length="320" mass="34918">MGEGCHSSKSGQWVDWLFTDMGVASRDVQMMACLPATSTIWSTSRLPRSTWDVQRHVANRGRGEQPVIEGSFVGACAVEVQTSTQSIMSGVQVELTAPYPGVTVGERRRLALQLGTQHTQSTQAGPGITFMRSATQILYEVRDQRNSPMLQCSIKHRGFPLQHSNPRVSSWAELGVPNPMRTNIHNEGLAFFTAVLTTSLHTFFLIRATNWPYGSPGATRGRPGERPTSLDDAVLRREQEFSIFSWRIIGGGRIEGQVGEGRGGGGGGGGAEFSLSPTGAHGRNWLAEDCSVAEEHSDSNLQRRAELFSSYDESERVALP</sequence>
<organism evidence="2 3">
    <name type="scientific">Riccia fluitans</name>
    <dbReference type="NCBI Taxonomy" id="41844"/>
    <lineage>
        <taxon>Eukaryota</taxon>
        <taxon>Viridiplantae</taxon>
        <taxon>Streptophyta</taxon>
        <taxon>Embryophyta</taxon>
        <taxon>Marchantiophyta</taxon>
        <taxon>Marchantiopsida</taxon>
        <taxon>Marchantiidae</taxon>
        <taxon>Marchantiales</taxon>
        <taxon>Ricciaceae</taxon>
        <taxon>Riccia</taxon>
    </lineage>
</organism>
<feature type="compositionally biased region" description="Gly residues" evidence="1">
    <location>
        <begin position="257"/>
        <end position="271"/>
    </location>
</feature>
<feature type="region of interest" description="Disordered" evidence="1">
    <location>
        <begin position="295"/>
        <end position="320"/>
    </location>
</feature>
<reference evidence="2 3" key="1">
    <citation type="submission" date="2024-09" db="EMBL/GenBank/DDBJ databases">
        <title>Chromosome-scale assembly of Riccia fluitans.</title>
        <authorList>
            <person name="Paukszto L."/>
            <person name="Sawicki J."/>
            <person name="Karawczyk K."/>
            <person name="Piernik-Szablinska J."/>
            <person name="Szczecinska M."/>
            <person name="Mazdziarz M."/>
        </authorList>
    </citation>
    <scope>NUCLEOTIDE SEQUENCE [LARGE SCALE GENOMIC DNA]</scope>
    <source>
        <strain evidence="2">Rf_01</strain>
        <tissue evidence="2">Aerial parts of the thallus</tissue>
    </source>
</reference>
<feature type="region of interest" description="Disordered" evidence="1">
    <location>
        <begin position="257"/>
        <end position="280"/>
    </location>
</feature>
<comment type="caution">
    <text evidence="2">The sequence shown here is derived from an EMBL/GenBank/DDBJ whole genome shotgun (WGS) entry which is preliminary data.</text>
</comment>
<evidence type="ECO:0000313" key="2">
    <source>
        <dbReference type="EMBL" id="KAL2607995.1"/>
    </source>
</evidence>
<accession>A0ABD1XGD4</accession>
<dbReference type="EMBL" id="JBHFFA010000008">
    <property type="protein sequence ID" value="KAL2607995.1"/>
    <property type="molecule type" value="Genomic_DNA"/>
</dbReference>
<dbReference type="Proteomes" id="UP001605036">
    <property type="component" value="Unassembled WGS sequence"/>
</dbReference>
<feature type="compositionally biased region" description="Basic and acidic residues" evidence="1">
    <location>
        <begin position="295"/>
        <end position="306"/>
    </location>
</feature>
<evidence type="ECO:0000313" key="3">
    <source>
        <dbReference type="Proteomes" id="UP001605036"/>
    </source>
</evidence>
<keyword evidence="3" id="KW-1185">Reference proteome</keyword>
<gene>
    <name evidence="2" type="ORF">R1flu_026568</name>
</gene>
<name>A0ABD1XGD4_9MARC</name>